<dbReference type="InterPro" id="IPR020904">
    <property type="entry name" value="Sc_DH/Rdtase_CS"/>
</dbReference>
<dbReference type="GO" id="GO:0016616">
    <property type="term" value="F:oxidoreductase activity, acting on the CH-OH group of donors, NAD or NADP as acceptor"/>
    <property type="evidence" value="ECO:0007669"/>
    <property type="project" value="UniProtKB-ARBA"/>
</dbReference>
<keyword evidence="3" id="KW-0560">Oxidoreductase</keyword>
<dbReference type="InterPro" id="IPR036291">
    <property type="entry name" value="NAD(P)-bd_dom_sf"/>
</dbReference>
<dbReference type="CDD" id="cd05233">
    <property type="entry name" value="SDR_c"/>
    <property type="match status" value="1"/>
</dbReference>
<protein>
    <submittedName>
        <fullName evidence="4">Uncharacterized protein</fullName>
    </submittedName>
</protein>
<dbReference type="SUPFAM" id="SSF51735">
    <property type="entry name" value="NAD(P)-binding Rossmann-fold domains"/>
    <property type="match status" value="1"/>
</dbReference>
<sequence length="355" mass="38572">MLFCQSIVLHPLVTSSHLLNTVTVAILAHRALYRLQGALTNPSPEVPTHTMTSVFRPGALALITGSASGVGFAFAQHCRRQGMHLALIDNNASSLQKASSILSSQSTGSEKVQTLTYEIDVSDLSAWGKVHSDLSSKFSTIDFLMLNAGLSRKPTTSQVWEDAEYFHKTFAVNFFGVVHGLATFLPMVQKSSGPSAVVMTGSKQGITNPPGNPAYNATKSAVKTVAEQLAYDLRTSSSPAHAPHVSVHLLVPGWTFTGLSGNQGPVPDEEAMEKKPRGAWLPSQVVEYGVKKINDKKFYIICPDTDVDEALDQARMTWAVGDVVEERSALSRWDEKYKDDAAGWIAKEAERRRGE</sequence>
<evidence type="ECO:0000313" key="5">
    <source>
        <dbReference type="Proteomes" id="UP000053599"/>
    </source>
</evidence>
<dbReference type="PROSITE" id="PS00061">
    <property type="entry name" value="ADH_SHORT"/>
    <property type="match status" value="1"/>
</dbReference>
<dbReference type="HOGENOM" id="CLU_010194_2_3_1"/>
<evidence type="ECO:0000256" key="3">
    <source>
        <dbReference type="ARBA" id="ARBA00023002"/>
    </source>
</evidence>
<dbReference type="PANTHER" id="PTHR43008:SF7">
    <property type="entry name" value="SHORT CHAIN DEHYDROGENASE_REDUCTASE (AFU_ORTHOLOGUE AFUA_2G00830)"/>
    <property type="match status" value="1"/>
</dbReference>
<dbReference type="STRING" id="1016849.A0A0D1VVQ4"/>
<dbReference type="Gene3D" id="3.40.50.720">
    <property type="entry name" value="NAD(P)-binding Rossmann-like Domain"/>
    <property type="match status" value="1"/>
</dbReference>
<evidence type="ECO:0000313" key="4">
    <source>
        <dbReference type="EMBL" id="KIV80325.1"/>
    </source>
</evidence>
<dbReference type="EMBL" id="KN846953">
    <property type="protein sequence ID" value="KIV80325.1"/>
    <property type="molecule type" value="Genomic_DNA"/>
</dbReference>
<gene>
    <name evidence="4" type="ORF">PV11_07833</name>
</gene>
<accession>A0A0D1VVQ4</accession>
<dbReference type="PRINTS" id="PR00081">
    <property type="entry name" value="GDHRDH"/>
</dbReference>
<dbReference type="OrthoDB" id="5307821at2759"/>
<dbReference type="Pfam" id="PF00106">
    <property type="entry name" value="adh_short"/>
    <property type="match status" value="1"/>
</dbReference>
<evidence type="ECO:0000256" key="1">
    <source>
        <dbReference type="ARBA" id="ARBA00006484"/>
    </source>
</evidence>
<dbReference type="InterPro" id="IPR002347">
    <property type="entry name" value="SDR_fam"/>
</dbReference>
<dbReference type="AlphaFoldDB" id="A0A0D1VVQ4"/>
<keyword evidence="2" id="KW-0521">NADP</keyword>
<dbReference type="PANTHER" id="PTHR43008">
    <property type="entry name" value="BENZIL REDUCTASE"/>
    <property type="match status" value="1"/>
</dbReference>
<name>A0A0D1VVQ4_9EURO</name>
<dbReference type="Proteomes" id="UP000053599">
    <property type="component" value="Unassembled WGS sequence"/>
</dbReference>
<proteinExistence type="inferred from homology"/>
<comment type="similarity">
    <text evidence="1">Belongs to the short-chain dehydrogenases/reductases (SDR) family.</text>
</comment>
<dbReference type="GO" id="GO:0050664">
    <property type="term" value="F:oxidoreductase activity, acting on NAD(P)H, oxygen as acceptor"/>
    <property type="evidence" value="ECO:0007669"/>
    <property type="project" value="TreeGrafter"/>
</dbReference>
<organism evidence="4 5">
    <name type="scientific">Exophiala sideris</name>
    <dbReference type="NCBI Taxonomy" id="1016849"/>
    <lineage>
        <taxon>Eukaryota</taxon>
        <taxon>Fungi</taxon>
        <taxon>Dikarya</taxon>
        <taxon>Ascomycota</taxon>
        <taxon>Pezizomycotina</taxon>
        <taxon>Eurotiomycetes</taxon>
        <taxon>Chaetothyriomycetidae</taxon>
        <taxon>Chaetothyriales</taxon>
        <taxon>Herpotrichiellaceae</taxon>
        <taxon>Exophiala</taxon>
    </lineage>
</organism>
<evidence type="ECO:0000256" key="2">
    <source>
        <dbReference type="ARBA" id="ARBA00022857"/>
    </source>
</evidence>
<reference evidence="4 5" key="1">
    <citation type="submission" date="2015-01" db="EMBL/GenBank/DDBJ databases">
        <title>The Genome Sequence of Exophiala sideris CBS121828.</title>
        <authorList>
            <consortium name="The Broad Institute Genomics Platform"/>
            <person name="Cuomo C."/>
            <person name="de Hoog S."/>
            <person name="Gorbushina A."/>
            <person name="Stielow B."/>
            <person name="Teixiera M."/>
            <person name="Abouelleil A."/>
            <person name="Chapman S.B."/>
            <person name="Priest M."/>
            <person name="Young S.K."/>
            <person name="Wortman J."/>
            <person name="Nusbaum C."/>
            <person name="Birren B."/>
        </authorList>
    </citation>
    <scope>NUCLEOTIDE SEQUENCE [LARGE SCALE GENOMIC DNA]</scope>
    <source>
        <strain evidence="4 5">CBS 121828</strain>
    </source>
</reference>